<organism evidence="16 17">
    <name type="scientific">Pseudosporangium ferrugineum</name>
    <dbReference type="NCBI Taxonomy" id="439699"/>
    <lineage>
        <taxon>Bacteria</taxon>
        <taxon>Bacillati</taxon>
        <taxon>Actinomycetota</taxon>
        <taxon>Actinomycetes</taxon>
        <taxon>Micromonosporales</taxon>
        <taxon>Micromonosporaceae</taxon>
        <taxon>Pseudosporangium</taxon>
    </lineage>
</organism>
<evidence type="ECO:0000259" key="14">
    <source>
        <dbReference type="PROSITE" id="PS50109"/>
    </source>
</evidence>
<evidence type="ECO:0000256" key="8">
    <source>
        <dbReference type="ARBA" id="ARBA00022777"/>
    </source>
</evidence>
<evidence type="ECO:0000256" key="2">
    <source>
        <dbReference type="ARBA" id="ARBA00001968"/>
    </source>
</evidence>
<dbReference type="InterPro" id="IPR036097">
    <property type="entry name" value="HisK_dim/P_sf"/>
</dbReference>
<dbReference type="Pfam" id="PF00672">
    <property type="entry name" value="HAMP"/>
    <property type="match status" value="1"/>
</dbReference>
<sequence length="408" mass="42838">MTLLRWVLSWLPRPLDPVRSIKAKLSVALGIAGGVGLLIFWWSLDWVRVELSWFAIAVALGLVTLQVMAHGATVPLREMTVAAKAMARGDYTRRVRATSRDEVGELAAAFNQMAADLAAADRQRRELIANVSHELRTPITALRGLLENIVDGVSSAEPETMRTALSQTERLGRLVTELLDLSRLDAGVVPLTPAPLDLRAFLDEVVREARVTADGAGHDVRFEVAVPEIRLTGDRERLHQLFANLLDNAARHSPPGGTVTVRAERHEDHVRIAVTDEGDGIPAADRERVFERFTRGERARHGGTGLGLAIAHWVVQLHGGTIAVVDPAVIPTPAPTADPGPTPAAVLGPAPTAGPGPAPTAGPGAAPTAGPGAAPTAGPGAAPRAGDGAAVRPGPGCHIHVTLPLAPA</sequence>
<feature type="domain" description="HAMP" evidence="15">
    <location>
        <begin position="70"/>
        <end position="122"/>
    </location>
</feature>
<dbReference type="PRINTS" id="PR00344">
    <property type="entry name" value="BCTRLSENSOR"/>
</dbReference>
<dbReference type="InterPro" id="IPR003661">
    <property type="entry name" value="HisK_dim/P_dom"/>
</dbReference>
<keyword evidence="9 13" id="KW-1133">Transmembrane helix</keyword>
<dbReference type="SUPFAM" id="SSF47384">
    <property type="entry name" value="Homodimeric domain of signal transducing histidine kinase"/>
    <property type="match status" value="1"/>
</dbReference>
<evidence type="ECO:0000256" key="9">
    <source>
        <dbReference type="ARBA" id="ARBA00022989"/>
    </source>
</evidence>
<dbReference type="PROSITE" id="PS50109">
    <property type="entry name" value="HIS_KIN"/>
    <property type="match status" value="1"/>
</dbReference>
<accession>A0A2T0S1J6</accession>
<keyword evidence="7 13" id="KW-0812">Transmembrane</keyword>
<evidence type="ECO:0000256" key="3">
    <source>
        <dbReference type="ARBA" id="ARBA00004236"/>
    </source>
</evidence>
<proteinExistence type="predicted"/>
<dbReference type="Gene3D" id="1.10.287.130">
    <property type="match status" value="1"/>
</dbReference>
<dbReference type="Gene3D" id="3.30.565.10">
    <property type="entry name" value="Histidine kinase-like ATPase, C-terminal domain"/>
    <property type="match status" value="1"/>
</dbReference>
<evidence type="ECO:0000256" key="10">
    <source>
        <dbReference type="ARBA" id="ARBA00023012"/>
    </source>
</evidence>
<dbReference type="InterPro" id="IPR050736">
    <property type="entry name" value="Sensor_HK_Regulatory"/>
</dbReference>
<keyword evidence="11 13" id="KW-0472">Membrane</keyword>
<dbReference type="CDD" id="cd06225">
    <property type="entry name" value="HAMP"/>
    <property type="match status" value="1"/>
</dbReference>
<evidence type="ECO:0000259" key="15">
    <source>
        <dbReference type="PROSITE" id="PS50885"/>
    </source>
</evidence>
<comment type="caution">
    <text evidence="16">The sequence shown here is derived from an EMBL/GenBank/DDBJ whole genome shotgun (WGS) entry which is preliminary data.</text>
</comment>
<evidence type="ECO:0000256" key="5">
    <source>
        <dbReference type="ARBA" id="ARBA00022553"/>
    </source>
</evidence>
<dbReference type="InterPro" id="IPR005467">
    <property type="entry name" value="His_kinase_dom"/>
</dbReference>
<feature type="region of interest" description="Disordered" evidence="12">
    <location>
        <begin position="334"/>
        <end position="393"/>
    </location>
</feature>
<evidence type="ECO:0000256" key="6">
    <source>
        <dbReference type="ARBA" id="ARBA00022679"/>
    </source>
</evidence>
<evidence type="ECO:0000256" key="13">
    <source>
        <dbReference type="SAM" id="Phobius"/>
    </source>
</evidence>
<dbReference type="PANTHER" id="PTHR43711:SF32">
    <property type="entry name" value="SENSOR-TYPE HISTIDINE KINASE PRRB"/>
    <property type="match status" value="1"/>
</dbReference>
<dbReference type="GO" id="GO:0005886">
    <property type="term" value="C:plasma membrane"/>
    <property type="evidence" value="ECO:0007669"/>
    <property type="project" value="UniProtKB-SubCell"/>
</dbReference>
<dbReference type="Gene3D" id="6.10.340.10">
    <property type="match status" value="1"/>
</dbReference>
<feature type="compositionally biased region" description="Low complexity" evidence="12">
    <location>
        <begin position="361"/>
        <end position="393"/>
    </location>
</feature>
<dbReference type="InterPro" id="IPR036890">
    <property type="entry name" value="HATPase_C_sf"/>
</dbReference>
<dbReference type="FunFam" id="3.30.565.10:FF:000006">
    <property type="entry name" value="Sensor histidine kinase WalK"/>
    <property type="match status" value="1"/>
</dbReference>
<evidence type="ECO:0000256" key="11">
    <source>
        <dbReference type="ARBA" id="ARBA00023136"/>
    </source>
</evidence>
<keyword evidence="5" id="KW-0597">Phosphoprotein</keyword>
<comment type="catalytic activity">
    <reaction evidence="1">
        <text>ATP + protein L-histidine = ADP + protein N-phospho-L-histidine.</text>
        <dbReference type="EC" id="2.7.13.3"/>
    </reaction>
</comment>
<gene>
    <name evidence="16" type="ORF">CLV70_111258</name>
</gene>
<dbReference type="AlphaFoldDB" id="A0A2T0S1J6"/>
<feature type="transmembrane region" description="Helical" evidence="13">
    <location>
        <begin position="21"/>
        <end position="42"/>
    </location>
</feature>
<dbReference type="EMBL" id="PVZG01000011">
    <property type="protein sequence ID" value="PRY27291.1"/>
    <property type="molecule type" value="Genomic_DNA"/>
</dbReference>
<dbReference type="SUPFAM" id="SSF158472">
    <property type="entry name" value="HAMP domain-like"/>
    <property type="match status" value="1"/>
</dbReference>
<protein>
    <recommendedName>
        <fullName evidence="4">histidine kinase</fullName>
        <ecNumber evidence="4">2.7.13.3</ecNumber>
    </recommendedName>
</protein>
<keyword evidence="10" id="KW-0902">Two-component regulatory system</keyword>
<dbReference type="FunFam" id="1.10.287.130:FF:000001">
    <property type="entry name" value="Two-component sensor histidine kinase"/>
    <property type="match status" value="1"/>
</dbReference>
<dbReference type="Pfam" id="PF00512">
    <property type="entry name" value="HisKA"/>
    <property type="match status" value="1"/>
</dbReference>
<keyword evidence="8 16" id="KW-0418">Kinase</keyword>
<dbReference type="RefSeq" id="WP_342750404.1">
    <property type="nucleotide sequence ID" value="NZ_PVZG01000011.1"/>
</dbReference>
<evidence type="ECO:0000313" key="17">
    <source>
        <dbReference type="Proteomes" id="UP000239209"/>
    </source>
</evidence>
<comment type="cofactor">
    <cofactor evidence="2">
        <name>a divalent metal cation</name>
        <dbReference type="ChEBI" id="CHEBI:60240"/>
    </cofactor>
</comment>
<dbReference type="InterPro" id="IPR004358">
    <property type="entry name" value="Sig_transdc_His_kin-like_C"/>
</dbReference>
<evidence type="ECO:0000256" key="7">
    <source>
        <dbReference type="ARBA" id="ARBA00022692"/>
    </source>
</evidence>
<dbReference type="InterPro" id="IPR003660">
    <property type="entry name" value="HAMP_dom"/>
</dbReference>
<dbReference type="InterPro" id="IPR003594">
    <property type="entry name" value="HATPase_dom"/>
</dbReference>
<dbReference type="CDD" id="cd00082">
    <property type="entry name" value="HisKA"/>
    <property type="match status" value="1"/>
</dbReference>
<dbReference type="EC" id="2.7.13.3" evidence="4"/>
<dbReference type="SMART" id="SM00304">
    <property type="entry name" value="HAMP"/>
    <property type="match status" value="1"/>
</dbReference>
<feature type="transmembrane region" description="Helical" evidence="13">
    <location>
        <begin position="54"/>
        <end position="76"/>
    </location>
</feature>
<dbReference type="PANTHER" id="PTHR43711">
    <property type="entry name" value="TWO-COMPONENT HISTIDINE KINASE"/>
    <property type="match status" value="1"/>
</dbReference>
<feature type="domain" description="Histidine kinase" evidence="14">
    <location>
        <begin position="130"/>
        <end position="324"/>
    </location>
</feature>
<name>A0A2T0S1J6_9ACTN</name>
<reference evidence="16 17" key="1">
    <citation type="submission" date="2018-03" db="EMBL/GenBank/DDBJ databases">
        <title>Genomic Encyclopedia of Archaeal and Bacterial Type Strains, Phase II (KMG-II): from individual species to whole genera.</title>
        <authorList>
            <person name="Goeker M."/>
        </authorList>
    </citation>
    <scope>NUCLEOTIDE SEQUENCE [LARGE SCALE GENOMIC DNA]</scope>
    <source>
        <strain evidence="16 17">DSM 45348</strain>
    </source>
</reference>
<evidence type="ECO:0000256" key="1">
    <source>
        <dbReference type="ARBA" id="ARBA00000085"/>
    </source>
</evidence>
<comment type="subcellular location">
    <subcellularLocation>
        <location evidence="3">Cell membrane</location>
    </subcellularLocation>
</comment>
<keyword evidence="6" id="KW-0808">Transferase</keyword>
<keyword evidence="17" id="KW-1185">Reference proteome</keyword>
<dbReference type="SUPFAM" id="SSF55874">
    <property type="entry name" value="ATPase domain of HSP90 chaperone/DNA topoisomerase II/histidine kinase"/>
    <property type="match status" value="1"/>
</dbReference>
<dbReference type="GO" id="GO:0005509">
    <property type="term" value="F:calcium ion binding"/>
    <property type="evidence" value="ECO:0007669"/>
    <property type="project" value="UniProtKB-ARBA"/>
</dbReference>
<dbReference type="PROSITE" id="PS50885">
    <property type="entry name" value="HAMP"/>
    <property type="match status" value="1"/>
</dbReference>
<dbReference type="Proteomes" id="UP000239209">
    <property type="component" value="Unassembled WGS sequence"/>
</dbReference>
<evidence type="ECO:0000256" key="12">
    <source>
        <dbReference type="SAM" id="MobiDB-lite"/>
    </source>
</evidence>
<evidence type="ECO:0000256" key="4">
    <source>
        <dbReference type="ARBA" id="ARBA00012438"/>
    </source>
</evidence>
<dbReference type="Pfam" id="PF02518">
    <property type="entry name" value="HATPase_c"/>
    <property type="match status" value="1"/>
</dbReference>
<dbReference type="SMART" id="SM00387">
    <property type="entry name" value="HATPase_c"/>
    <property type="match status" value="1"/>
</dbReference>
<dbReference type="SMART" id="SM00388">
    <property type="entry name" value="HisKA"/>
    <property type="match status" value="1"/>
</dbReference>
<dbReference type="GO" id="GO:0000155">
    <property type="term" value="F:phosphorelay sensor kinase activity"/>
    <property type="evidence" value="ECO:0007669"/>
    <property type="project" value="InterPro"/>
</dbReference>
<dbReference type="CDD" id="cd00075">
    <property type="entry name" value="HATPase"/>
    <property type="match status" value="1"/>
</dbReference>
<evidence type="ECO:0000313" key="16">
    <source>
        <dbReference type="EMBL" id="PRY27291.1"/>
    </source>
</evidence>